<dbReference type="PANTHER" id="PTHR15337">
    <property type="entry name" value="ANTERIOR GRADIENT PROTEIN-RELATED"/>
    <property type="match status" value="1"/>
</dbReference>
<reference evidence="3 4" key="1">
    <citation type="submission" date="2016-05" db="EMBL/GenBank/DDBJ databases">
        <title>Genomic and physiological characterization of Planctopirus sp. isolated from fresh water lake.</title>
        <authorList>
            <person name="Subhash Y."/>
            <person name="Ramana C."/>
        </authorList>
    </citation>
    <scope>NUCLEOTIDE SEQUENCE [LARGE SCALE GENOMIC DNA]</scope>
    <source>
        <strain evidence="3 4">JC280</strain>
    </source>
</reference>
<dbReference type="EMBL" id="LYDR01000158">
    <property type="protein sequence ID" value="ODA27994.1"/>
    <property type="molecule type" value="Genomic_DNA"/>
</dbReference>
<dbReference type="InterPro" id="IPR036249">
    <property type="entry name" value="Thioredoxin-like_sf"/>
</dbReference>
<name>A0A1C3E431_9PLAN</name>
<keyword evidence="4" id="KW-1185">Reference proteome</keyword>
<evidence type="ECO:0000256" key="1">
    <source>
        <dbReference type="ARBA" id="ARBA00022729"/>
    </source>
</evidence>
<dbReference type="STRING" id="1841610.A6X21_14080"/>
<keyword evidence="1" id="KW-0732">Signal</keyword>
<dbReference type="InterPro" id="IPR013766">
    <property type="entry name" value="Thioredoxin_domain"/>
</dbReference>
<proteinExistence type="predicted"/>
<dbReference type="InterPro" id="IPR051099">
    <property type="entry name" value="AGR/TXD"/>
</dbReference>
<evidence type="ECO:0000313" key="4">
    <source>
        <dbReference type="Proteomes" id="UP000094828"/>
    </source>
</evidence>
<feature type="domain" description="Thioredoxin" evidence="2">
    <location>
        <begin position="39"/>
        <end position="154"/>
    </location>
</feature>
<dbReference type="Proteomes" id="UP000094828">
    <property type="component" value="Unassembled WGS sequence"/>
</dbReference>
<dbReference type="PROSITE" id="PS51352">
    <property type="entry name" value="THIOREDOXIN_2"/>
    <property type="match status" value="1"/>
</dbReference>
<comment type="caution">
    <text evidence="3">The sequence shown here is derived from an EMBL/GenBank/DDBJ whole genome shotgun (WGS) entry which is preliminary data.</text>
</comment>
<dbReference type="OrthoDB" id="267639at2"/>
<evidence type="ECO:0000259" key="2">
    <source>
        <dbReference type="PROSITE" id="PS51352"/>
    </source>
</evidence>
<dbReference type="SUPFAM" id="SSF52833">
    <property type="entry name" value="Thioredoxin-like"/>
    <property type="match status" value="1"/>
</dbReference>
<dbReference type="RefSeq" id="WP_068853036.1">
    <property type="nucleotide sequence ID" value="NZ_LYDR01000158.1"/>
</dbReference>
<protein>
    <recommendedName>
        <fullName evidence="2">Thioredoxin domain-containing protein</fullName>
    </recommendedName>
</protein>
<dbReference type="AlphaFoldDB" id="A0A1C3E431"/>
<dbReference type="InterPro" id="IPR004879">
    <property type="entry name" value="Ssp411-like_TRX"/>
</dbReference>
<dbReference type="Gene3D" id="3.40.30.10">
    <property type="entry name" value="Glutaredoxin"/>
    <property type="match status" value="1"/>
</dbReference>
<organism evidence="3 4">
    <name type="scientific">Planctopirus hydrillae</name>
    <dbReference type="NCBI Taxonomy" id="1841610"/>
    <lineage>
        <taxon>Bacteria</taxon>
        <taxon>Pseudomonadati</taxon>
        <taxon>Planctomycetota</taxon>
        <taxon>Planctomycetia</taxon>
        <taxon>Planctomycetales</taxon>
        <taxon>Planctomycetaceae</taxon>
        <taxon>Planctopirus</taxon>
    </lineage>
</organism>
<gene>
    <name evidence="3" type="ORF">A6X21_14080</name>
</gene>
<evidence type="ECO:0000313" key="3">
    <source>
        <dbReference type="EMBL" id="ODA27994.1"/>
    </source>
</evidence>
<accession>A0A1C3E431</accession>
<sequence length="170" mass="19095">MLVGCALIFGGQSMYRRTFLQAFLSTCAAQPLLSQLLMASETSKVNWFTALKPAHQQALSRQKPLLIIFGASWCGFCHKLEKETLGDKRLAQFVMREFVPVKLDFDKDDKAAKILDVEALPATVVINTEAELLARSTGFHEPDKYAEILQSAIRRQSEILQARHTQTRPS</sequence>
<dbReference type="Pfam" id="PF03190">
    <property type="entry name" value="Thioredox_DsbH"/>
    <property type="match status" value="1"/>
</dbReference>
<dbReference type="PANTHER" id="PTHR15337:SF11">
    <property type="entry name" value="THIOREDOXIN DOMAIN-CONTAINING PROTEIN"/>
    <property type="match status" value="1"/>
</dbReference>